<reference evidence="1 2" key="2">
    <citation type="journal article" date="2011" name="BMC Genomics">
        <title>Sequence of the hyperplastic genome of the naturally competent Thermus scotoductus SA-01.</title>
        <authorList>
            <person name="Gounder K."/>
            <person name="Brzuszkiewicz E."/>
            <person name="Liesegang H."/>
            <person name="Wollherr A."/>
            <person name="Daniel R."/>
            <person name="Gottschalk G."/>
            <person name="Reva O."/>
            <person name="Kumwenda B."/>
            <person name="Srivastava M."/>
            <person name="Bricio C."/>
            <person name="Berenguer J."/>
            <person name="van Heerden E."/>
            <person name="Litthauer D."/>
        </authorList>
    </citation>
    <scope>NUCLEOTIDE SEQUENCE [LARGE SCALE GENOMIC DNA]</scope>
    <source>
        <strain evidence="2">ATCC 700910 / SA-01</strain>
    </source>
</reference>
<proteinExistence type="predicted"/>
<dbReference type="EMBL" id="CP001962">
    <property type="protein sequence ID" value="ADW22937.1"/>
    <property type="molecule type" value="Genomic_DNA"/>
</dbReference>
<dbReference type="STRING" id="743525.TSC_c23350"/>
<protein>
    <submittedName>
        <fullName evidence="1">Uncharacterized protein</fullName>
    </submittedName>
</protein>
<reference evidence="2" key="1">
    <citation type="submission" date="2010-03" db="EMBL/GenBank/DDBJ databases">
        <title>The genome sequence of Thermus scotoductus SA-01.</title>
        <authorList>
            <person name="Gounder K."/>
            <person name="Liesegang H."/>
            <person name="Brzuszkiewicz E."/>
            <person name="Wollherr A."/>
            <person name="Daniel R."/>
            <person name="Gottschalk G."/>
            <person name="van Heerden E."/>
            <person name="Litthauer D."/>
        </authorList>
    </citation>
    <scope>NUCLEOTIDE SEQUENCE [LARGE SCALE GENOMIC DNA]</scope>
    <source>
        <strain evidence="2">ATCC 700910 / SA-01</strain>
    </source>
</reference>
<dbReference type="Proteomes" id="UP000008087">
    <property type="component" value="Chromosome"/>
</dbReference>
<dbReference type="AlphaFoldDB" id="E8PQ18"/>
<name>E8PQ18_THESS</name>
<organism evidence="1 2">
    <name type="scientific">Thermus scotoductus (strain ATCC 700910 / SA-01)</name>
    <dbReference type="NCBI Taxonomy" id="743525"/>
    <lineage>
        <taxon>Bacteria</taxon>
        <taxon>Thermotogati</taxon>
        <taxon>Deinococcota</taxon>
        <taxon>Deinococci</taxon>
        <taxon>Thermales</taxon>
        <taxon>Thermaceae</taxon>
        <taxon>Thermus</taxon>
    </lineage>
</organism>
<evidence type="ECO:0000313" key="1">
    <source>
        <dbReference type="EMBL" id="ADW22937.1"/>
    </source>
</evidence>
<dbReference type="HOGENOM" id="CLU_1179766_0_0_0"/>
<evidence type="ECO:0000313" key="2">
    <source>
        <dbReference type="Proteomes" id="UP000008087"/>
    </source>
</evidence>
<accession>E8PQ18</accession>
<dbReference type="KEGG" id="tsc:TSC_c23350"/>
<gene>
    <name evidence="1" type="ordered locus">TSC_c23350</name>
</gene>
<sequence length="235" mass="26474">MNLLSPHIALYRLYDLADEIDLSRLATPRLRLSRPRLGAVRFENPPAQVELGVRSVEGISGLLTARLYEFGVASLSFRVHLGEKVPWEAFLEKALALPELPFWEGFFLAELLALEPYLQGALLHPEEKRLSEEFTVYHALGIEGEKAHAPLWTSPPFGWGPRRSSPPRSGGRWSATATATPPRTWPFWALTGSSSWTPRASGTWPTWWSSCTPSFWSFPTTTESSPRSWKPFPRC</sequence>
<dbReference type="eggNOG" id="COG1723">
    <property type="taxonomic scope" value="Bacteria"/>
</dbReference>